<dbReference type="AlphaFoldDB" id="A0A9Q1QPG6"/>
<feature type="transmembrane region" description="Helical" evidence="8">
    <location>
        <begin position="211"/>
        <end position="235"/>
    </location>
</feature>
<evidence type="ECO:0000256" key="3">
    <source>
        <dbReference type="ARBA" id="ARBA00022679"/>
    </source>
</evidence>
<gene>
    <name evidence="11" type="ORF">Cgig2_001383</name>
</gene>
<evidence type="ECO:0000256" key="2">
    <source>
        <dbReference type="ARBA" id="ARBA00008574"/>
    </source>
</evidence>
<dbReference type="PANTHER" id="PTHR22883">
    <property type="entry name" value="ZINC FINGER DHHC DOMAIN CONTAINING PROTEIN"/>
    <property type="match status" value="1"/>
</dbReference>
<feature type="compositionally biased region" description="Basic and acidic residues" evidence="9">
    <location>
        <begin position="385"/>
        <end position="395"/>
    </location>
</feature>
<evidence type="ECO:0000259" key="10">
    <source>
        <dbReference type="Pfam" id="PF01529"/>
    </source>
</evidence>
<dbReference type="GO" id="GO:0019706">
    <property type="term" value="F:protein-cysteine S-palmitoyltransferase activity"/>
    <property type="evidence" value="ECO:0007669"/>
    <property type="project" value="UniProtKB-EC"/>
</dbReference>
<dbReference type="InterPro" id="IPR039859">
    <property type="entry name" value="PFA4/ZDH16/20/ERF2-like"/>
</dbReference>
<keyword evidence="6 8" id="KW-0472">Membrane</keyword>
<sequence length="817" mass="92848">MAGDNNNRSKRNSMPPAGALAGAGASQSMGFGKRERLYRVWPGNNKFLCGGRLIFGPDAGSLYLSSFLIGCPAFAFCIRMLVRIKEHDPLYGYGVLTTGIVLTVLDLMFLYTTSGRDPGIIPRNSRPPEDEDLDSNAPVIDWVGGKTPARLPRTKDVVINGFTVKVKFCDTCKLYRPPRASHCSICNNCVQRFDHHCPWVGQCIGQRNYQFFILFISTSTFLCMYVFTFSLINLLRRSKGILHSLSDDIMSRLPLLSDVNQSGNGPKPHSVYSPEPFQPILMMLHFPRQTTYENFRYRYEKDKNPHNLGLFNNLKQIIFSRTPPSVINFREMVAVEDMIPPETPSYHNGYGDFRKGYDVEKCQKLAKNGSFMVPGSLQNLDYDDSDGKKKNKASDQEDVSPEQGSRGHRSGLNNVITSKKAENKFLLGGRLVFGPDVASLLLSTVLIAGPALTFCMKIFLKAKDNTKWYAVAVVGLLLTILDLMFLYMTSGRDPGIVPRNSKPPEPEEAFDLATPSVEWVGRHPRYKIPKIKNVYVNGYIVKVKFCDTCLLYRPPRASHCSICNNCVQRFDHHCPWVGQCIGIRNYRFFFMFIFTATILCIYVQVFCWVSLADERNSLLKAMAQDVLSDFLIVYCFITFWFVGGLTFFHFYLTGSNQTTYENFRYRYDKRQNPYNNGMLQNYREIFFSKTPSSLIHFRAPVPDEEQEPEYIPPLFASEVRLKDKADIEMGDKYVDSSNAALPEILRNLDYDHVEEILKSKEGEEGPIADPFLIDEEPSRFSHDAEEEFSDANDYQRSSFCGAIESDNQEPRSFSGTP</sequence>
<dbReference type="EC" id="2.3.1.225" evidence="8"/>
<dbReference type="GO" id="GO:0006612">
    <property type="term" value="P:protein targeting to membrane"/>
    <property type="evidence" value="ECO:0007669"/>
    <property type="project" value="TreeGrafter"/>
</dbReference>
<name>A0A9Q1QPG6_9CARY</name>
<dbReference type="PANTHER" id="PTHR22883:SF391">
    <property type="entry name" value="PROTEIN S-ACYLTRANSFERASE 3-RELATED"/>
    <property type="match status" value="1"/>
</dbReference>
<dbReference type="GO" id="GO:0005794">
    <property type="term" value="C:Golgi apparatus"/>
    <property type="evidence" value="ECO:0007669"/>
    <property type="project" value="TreeGrafter"/>
</dbReference>
<dbReference type="OrthoDB" id="4096362at2759"/>
<feature type="domain" description="Palmitoyltransferase DHHC" evidence="10">
    <location>
        <begin position="544"/>
        <end position="664"/>
    </location>
</feature>
<feature type="transmembrane region" description="Helical" evidence="8">
    <location>
        <begin position="588"/>
        <end position="611"/>
    </location>
</feature>
<dbReference type="PROSITE" id="PS50216">
    <property type="entry name" value="DHHC"/>
    <property type="match status" value="2"/>
</dbReference>
<evidence type="ECO:0000313" key="11">
    <source>
        <dbReference type="EMBL" id="KAJ8449727.1"/>
    </source>
</evidence>
<evidence type="ECO:0000256" key="4">
    <source>
        <dbReference type="ARBA" id="ARBA00022692"/>
    </source>
</evidence>
<organism evidence="11 12">
    <name type="scientific">Carnegiea gigantea</name>
    <dbReference type="NCBI Taxonomy" id="171969"/>
    <lineage>
        <taxon>Eukaryota</taxon>
        <taxon>Viridiplantae</taxon>
        <taxon>Streptophyta</taxon>
        <taxon>Embryophyta</taxon>
        <taxon>Tracheophyta</taxon>
        <taxon>Spermatophyta</taxon>
        <taxon>Magnoliopsida</taxon>
        <taxon>eudicotyledons</taxon>
        <taxon>Gunneridae</taxon>
        <taxon>Pentapetalae</taxon>
        <taxon>Caryophyllales</taxon>
        <taxon>Cactineae</taxon>
        <taxon>Cactaceae</taxon>
        <taxon>Cactoideae</taxon>
        <taxon>Echinocereeae</taxon>
        <taxon>Carnegiea</taxon>
    </lineage>
</organism>
<dbReference type="Proteomes" id="UP001153076">
    <property type="component" value="Unassembled WGS sequence"/>
</dbReference>
<dbReference type="InterPro" id="IPR001594">
    <property type="entry name" value="Palmitoyltrfase_DHHC"/>
</dbReference>
<feature type="domain" description="Palmitoyltransferase DHHC" evidence="10">
    <location>
        <begin position="167"/>
        <end position="236"/>
    </location>
</feature>
<feature type="transmembrane region" description="Helical" evidence="8">
    <location>
        <begin position="54"/>
        <end position="78"/>
    </location>
</feature>
<evidence type="ECO:0000256" key="7">
    <source>
        <dbReference type="ARBA" id="ARBA00023315"/>
    </source>
</evidence>
<comment type="subcellular location">
    <subcellularLocation>
        <location evidence="1">Endomembrane system</location>
        <topology evidence="1">Multi-pass membrane protein</topology>
    </subcellularLocation>
</comment>
<comment type="domain">
    <text evidence="8">The DHHC domain is required for palmitoyltransferase activity.</text>
</comment>
<protein>
    <recommendedName>
        <fullName evidence="8">S-acyltransferase</fullName>
        <ecNumber evidence="8">2.3.1.225</ecNumber>
    </recommendedName>
    <alternativeName>
        <fullName evidence="8">Palmitoyltransferase</fullName>
    </alternativeName>
</protein>
<feature type="region of interest" description="Disordered" evidence="9">
    <location>
        <begin position="383"/>
        <end position="413"/>
    </location>
</feature>
<reference evidence="11" key="1">
    <citation type="submission" date="2022-04" db="EMBL/GenBank/DDBJ databases">
        <title>Carnegiea gigantea Genome sequencing and assembly v2.</title>
        <authorList>
            <person name="Copetti D."/>
            <person name="Sanderson M.J."/>
            <person name="Burquez A."/>
            <person name="Wojciechowski M.F."/>
        </authorList>
    </citation>
    <scope>NUCLEOTIDE SEQUENCE</scope>
    <source>
        <strain evidence="11">SGP5-SGP5p</strain>
        <tissue evidence="11">Aerial part</tissue>
    </source>
</reference>
<comment type="caution">
    <text evidence="11">The sequence shown here is derived from an EMBL/GenBank/DDBJ whole genome shotgun (WGS) entry which is preliminary data.</text>
</comment>
<evidence type="ECO:0000256" key="9">
    <source>
        <dbReference type="SAM" id="MobiDB-lite"/>
    </source>
</evidence>
<keyword evidence="5 8" id="KW-1133">Transmembrane helix</keyword>
<feature type="transmembrane region" description="Helical" evidence="8">
    <location>
        <begin position="631"/>
        <end position="652"/>
    </location>
</feature>
<keyword evidence="4 8" id="KW-0812">Transmembrane</keyword>
<evidence type="ECO:0000256" key="6">
    <source>
        <dbReference type="ARBA" id="ARBA00023136"/>
    </source>
</evidence>
<accession>A0A9Q1QPG6</accession>
<evidence type="ECO:0000256" key="5">
    <source>
        <dbReference type="ARBA" id="ARBA00022989"/>
    </source>
</evidence>
<keyword evidence="7 8" id="KW-0012">Acyltransferase</keyword>
<evidence type="ECO:0000256" key="8">
    <source>
        <dbReference type="RuleBase" id="RU079119"/>
    </source>
</evidence>
<evidence type="ECO:0000313" key="12">
    <source>
        <dbReference type="Proteomes" id="UP001153076"/>
    </source>
</evidence>
<feature type="transmembrane region" description="Helical" evidence="8">
    <location>
        <begin position="468"/>
        <end position="489"/>
    </location>
</feature>
<comment type="similarity">
    <text evidence="2 8">Belongs to the DHHC palmitoyltransferase family.</text>
</comment>
<keyword evidence="12" id="KW-1185">Reference proteome</keyword>
<comment type="catalytic activity">
    <reaction evidence="8">
        <text>L-cysteinyl-[protein] + hexadecanoyl-CoA = S-hexadecanoyl-L-cysteinyl-[protein] + CoA</text>
        <dbReference type="Rhea" id="RHEA:36683"/>
        <dbReference type="Rhea" id="RHEA-COMP:10131"/>
        <dbReference type="Rhea" id="RHEA-COMP:11032"/>
        <dbReference type="ChEBI" id="CHEBI:29950"/>
        <dbReference type="ChEBI" id="CHEBI:57287"/>
        <dbReference type="ChEBI" id="CHEBI:57379"/>
        <dbReference type="ChEBI" id="CHEBI:74151"/>
        <dbReference type="EC" id="2.3.1.225"/>
    </reaction>
</comment>
<feature type="region of interest" description="Disordered" evidence="9">
    <location>
        <begin position="776"/>
        <end position="796"/>
    </location>
</feature>
<feature type="transmembrane region" description="Helical" evidence="8">
    <location>
        <begin position="90"/>
        <end position="111"/>
    </location>
</feature>
<dbReference type="GO" id="GO:0005783">
    <property type="term" value="C:endoplasmic reticulum"/>
    <property type="evidence" value="ECO:0007669"/>
    <property type="project" value="TreeGrafter"/>
</dbReference>
<dbReference type="EMBL" id="JAKOGI010000019">
    <property type="protein sequence ID" value="KAJ8449727.1"/>
    <property type="molecule type" value="Genomic_DNA"/>
</dbReference>
<proteinExistence type="inferred from homology"/>
<dbReference type="Pfam" id="PF01529">
    <property type="entry name" value="DHHC"/>
    <property type="match status" value="2"/>
</dbReference>
<feature type="region of interest" description="Disordered" evidence="9">
    <location>
        <begin position="1"/>
        <end position="25"/>
    </location>
</feature>
<keyword evidence="3 8" id="KW-0808">Transferase</keyword>
<evidence type="ECO:0000256" key="1">
    <source>
        <dbReference type="ARBA" id="ARBA00004127"/>
    </source>
</evidence>